<proteinExistence type="predicted"/>
<dbReference type="InterPro" id="IPR003489">
    <property type="entry name" value="RHF/RaiA"/>
</dbReference>
<evidence type="ECO:0000313" key="1">
    <source>
        <dbReference type="EMBL" id="MBE9253696.1"/>
    </source>
</evidence>
<dbReference type="SUPFAM" id="SSF69754">
    <property type="entry name" value="Ribosome binding protein Y (YfiA homologue)"/>
    <property type="match status" value="1"/>
</dbReference>
<dbReference type="Proteomes" id="UP000658720">
    <property type="component" value="Unassembled WGS sequence"/>
</dbReference>
<organism evidence="1 2">
    <name type="scientific">Synechocystis salina LEGE 00031</name>
    <dbReference type="NCBI Taxonomy" id="1828736"/>
    <lineage>
        <taxon>Bacteria</taxon>
        <taxon>Bacillati</taxon>
        <taxon>Cyanobacteriota</taxon>
        <taxon>Cyanophyceae</taxon>
        <taxon>Synechococcales</taxon>
        <taxon>Merismopediaceae</taxon>
        <taxon>Synechocystis</taxon>
    </lineage>
</organism>
<dbReference type="Gene3D" id="3.30.160.100">
    <property type="entry name" value="Ribosome hibernation promotion factor-like"/>
    <property type="match status" value="1"/>
</dbReference>
<dbReference type="InterPro" id="IPR036567">
    <property type="entry name" value="RHF-like"/>
</dbReference>
<gene>
    <name evidence="1" type="ORF">IQ217_07485</name>
</gene>
<comment type="caution">
    <text evidence="1">The sequence shown here is derived from an EMBL/GenBank/DDBJ whole genome shotgun (WGS) entry which is preliminary data.</text>
</comment>
<dbReference type="Pfam" id="PF02482">
    <property type="entry name" value="Ribosomal_S30AE"/>
    <property type="match status" value="1"/>
</dbReference>
<protein>
    <submittedName>
        <fullName evidence="1">HPF/RaiA family ribosome-associated protein</fullName>
    </submittedName>
</protein>
<dbReference type="RefSeq" id="WP_190599008.1">
    <property type="nucleotide sequence ID" value="NZ_JADEVV010000016.1"/>
</dbReference>
<evidence type="ECO:0000313" key="2">
    <source>
        <dbReference type="Proteomes" id="UP000658720"/>
    </source>
</evidence>
<sequence length="116" mass="12649">MQVQINTGHNIKGHEALATEVSSVVEESLSRFSTRLTNVDVHLSNQNSEQEDGNDSMRCMIEAHIAGYQALAVTHQAATLDQAVDGAAEKLTHLIEHTLGRLEHQASHRTDPPLSS</sequence>
<accession>A0ABR9VQR9</accession>
<keyword evidence="2" id="KW-1185">Reference proteome</keyword>
<name>A0ABR9VQR9_9SYNC</name>
<reference evidence="1 2" key="1">
    <citation type="submission" date="2020-10" db="EMBL/GenBank/DDBJ databases">
        <authorList>
            <person name="Castelo-Branco R."/>
            <person name="Eusebio N."/>
            <person name="Adriana R."/>
            <person name="Vieira A."/>
            <person name="Brugerolle De Fraissinette N."/>
            <person name="Rezende De Castro R."/>
            <person name="Schneider M.P."/>
            <person name="Vasconcelos V."/>
            <person name="Leao P.N."/>
        </authorList>
    </citation>
    <scope>NUCLEOTIDE SEQUENCE [LARGE SCALE GENOMIC DNA]</scope>
    <source>
        <strain evidence="1 2">LEGE 00031</strain>
    </source>
</reference>
<dbReference type="EMBL" id="JADEVV010000016">
    <property type="protein sequence ID" value="MBE9253696.1"/>
    <property type="molecule type" value="Genomic_DNA"/>
</dbReference>